<accession>A0A4Q4KMZ9</accession>
<dbReference type="AlphaFoldDB" id="A0A4Q4KMZ9"/>
<evidence type="ECO:0000256" key="3">
    <source>
        <dbReference type="ARBA" id="ARBA00022679"/>
    </source>
</evidence>
<dbReference type="GO" id="GO:0016740">
    <property type="term" value="F:transferase activity"/>
    <property type="evidence" value="ECO:0007669"/>
    <property type="project" value="UniProtKB-KW"/>
</dbReference>
<dbReference type="Proteomes" id="UP000293952">
    <property type="component" value="Unassembled WGS sequence"/>
</dbReference>
<evidence type="ECO:0000256" key="6">
    <source>
        <dbReference type="ARBA" id="ARBA00023316"/>
    </source>
</evidence>
<keyword evidence="8" id="KW-1185">Reference proteome</keyword>
<protein>
    <submittedName>
        <fullName evidence="7">Murein L,D-transpeptidase catalytic domain family protein</fullName>
    </submittedName>
</protein>
<dbReference type="GO" id="GO:0004180">
    <property type="term" value="F:carboxypeptidase activity"/>
    <property type="evidence" value="ECO:0007669"/>
    <property type="project" value="UniProtKB-ARBA"/>
</dbReference>
<proteinExistence type="inferred from homology"/>
<dbReference type="UniPathway" id="UPA00219"/>
<keyword evidence="4" id="KW-0133">Cell shape</keyword>
<dbReference type="CDD" id="cd16913">
    <property type="entry name" value="YkuD_like"/>
    <property type="match status" value="1"/>
</dbReference>
<dbReference type="InterPro" id="IPR005490">
    <property type="entry name" value="LD_TPept_cat_dom"/>
</dbReference>
<dbReference type="InterPro" id="IPR032676">
    <property type="entry name" value="YkuD_2"/>
</dbReference>
<dbReference type="GO" id="GO:0008360">
    <property type="term" value="P:regulation of cell shape"/>
    <property type="evidence" value="ECO:0007669"/>
    <property type="project" value="UniProtKB-KW"/>
</dbReference>
<evidence type="ECO:0000313" key="7">
    <source>
        <dbReference type="EMBL" id="RYM34781.1"/>
    </source>
</evidence>
<comment type="similarity">
    <text evidence="2">Belongs to the YkuD family.</text>
</comment>
<evidence type="ECO:0000256" key="4">
    <source>
        <dbReference type="ARBA" id="ARBA00022960"/>
    </source>
</evidence>
<organism evidence="7 8">
    <name type="scientific">Brumimicrobium glaciale</name>
    <dbReference type="NCBI Taxonomy" id="200475"/>
    <lineage>
        <taxon>Bacteria</taxon>
        <taxon>Pseudomonadati</taxon>
        <taxon>Bacteroidota</taxon>
        <taxon>Flavobacteriia</taxon>
        <taxon>Flavobacteriales</taxon>
        <taxon>Crocinitomicaceae</taxon>
        <taxon>Brumimicrobium</taxon>
    </lineage>
</organism>
<dbReference type="GO" id="GO:0009252">
    <property type="term" value="P:peptidoglycan biosynthetic process"/>
    <property type="evidence" value="ECO:0007669"/>
    <property type="project" value="UniProtKB-UniPathway"/>
</dbReference>
<reference evidence="7 8" key="1">
    <citation type="submission" date="2019-02" db="EMBL/GenBank/DDBJ databases">
        <title>Genome sequence of the sea-ice species Brumimicrobium glaciale.</title>
        <authorList>
            <person name="Bowman J.P."/>
        </authorList>
    </citation>
    <scope>NUCLEOTIDE SEQUENCE [LARGE SCALE GENOMIC DNA]</scope>
    <source>
        <strain evidence="7 8">IC156</strain>
    </source>
</reference>
<evidence type="ECO:0000256" key="5">
    <source>
        <dbReference type="ARBA" id="ARBA00022984"/>
    </source>
</evidence>
<evidence type="ECO:0000313" key="8">
    <source>
        <dbReference type="Proteomes" id="UP000293952"/>
    </source>
</evidence>
<name>A0A4Q4KMZ9_9FLAO</name>
<evidence type="ECO:0000256" key="2">
    <source>
        <dbReference type="ARBA" id="ARBA00005992"/>
    </source>
</evidence>
<dbReference type="PANTHER" id="PTHR38477:SF1">
    <property type="entry name" value="MUREIN L,D-TRANSPEPTIDASE CATALYTIC DOMAIN FAMILY PROTEIN"/>
    <property type="match status" value="1"/>
</dbReference>
<dbReference type="OrthoDB" id="9815195at2"/>
<dbReference type="InterPro" id="IPR038063">
    <property type="entry name" value="Transpep_catalytic_dom"/>
</dbReference>
<keyword evidence="5" id="KW-0573">Peptidoglycan synthesis</keyword>
<gene>
    <name evidence="7" type="ORF">ERX46_05245</name>
</gene>
<sequence length="287" mass="32404">MKIAFEFVHKCSDNLLFCSAMLNKKPLQTIALLSVMVLFFSFTTENIPVSTNDVNLDFHNQEHIISVKGKPTAINFWEQYVYSNYECLGDTTLTYEAFYNGLKGYYALKEKGILKQEGVLTIVDFTQHSSKERMYIINVNTFEIIKKTLCSHGKNTGAAMATSFSNTNGSLQSSLGFFLTAETYSGKFDYAMRLDGLEKANSRARERGIVVHGANYATPEFLERNGGVLGRSYGCPALPKDDATELIDEIKEGTCFFIYSNDFNYLQSSDVINSYRYEDIIDELNKV</sequence>
<dbReference type="PANTHER" id="PTHR38477">
    <property type="entry name" value="HYPOTHETICAL EXPORTED PROTEIN"/>
    <property type="match status" value="1"/>
</dbReference>
<comment type="caution">
    <text evidence="7">The sequence shown here is derived from an EMBL/GenBank/DDBJ whole genome shotgun (WGS) entry which is preliminary data.</text>
</comment>
<comment type="pathway">
    <text evidence="1">Cell wall biogenesis; peptidoglycan biosynthesis.</text>
</comment>
<dbReference type="Pfam" id="PF13645">
    <property type="entry name" value="YkuD_2"/>
    <property type="match status" value="1"/>
</dbReference>
<dbReference type="EMBL" id="SETE01000002">
    <property type="protein sequence ID" value="RYM34781.1"/>
    <property type="molecule type" value="Genomic_DNA"/>
</dbReference>
<dbReference type="GO" id="GO:0071555">
    <property type="term" value="P:cell wall organization"/>
    <property type="evidence" value="ECO:0007669"/>
    <property type="project" value="UniProtKB-KW"/>
</dbReference>
<keyword evidence="6" id="KW-0961">Cell wall biogenesis/degradation</keyword>
<dbReference type="Gene3D" id="2.40.440.10">
    <property type="entry name" value="L,D-transpeptidase catalytic domain-like"/>
    <property type="match status" value="1"/>
</dbReference>
<keyword evidence="3" id="KW-0808">Transferase</keyword>
<evidence type="ECO:0000256" key="1">
    <source>
        <dbReference type="ARBA" id="ARBA00004752"/>
    </source>
</evidence>